<dbReference type="Proteomes" id="UP000033636">
    <property type="component" value="Unassembled WGS sequence"/>
</dbReference>
<organism evidence="1 2">
    <name type="scientific">Thermoproteus sp. AZ2</name>
    <dbReference type="NCBI Taxonomy" id="1609232"/>
    <lineage>
        <taxon>Archaea</taxon>
        <taxon>Thermoproteota</taxon>
        <taxon>Thermoprotei</taxon>
        <taxon>Thermoproteales</taxon>
        <taxon>Thermoproteaceae</taxon>
        <taxon>Thermoproteus</taxon>
    </lineage>
</organism>
<proteinExistence type="predicted"/>
<reference evidence="1" key="1">
    <citation type="submission" date="2024-07" db="EMBL/GenBank/DDBJ databases">
        <title>Metagenome and Metagenome-Assembled Genomes of Archaea from a hot spring from the geothermal field of Los Azufres, Mexico.</title>
        <authorList>
            <person name="Marin-Paredes R."/>
            <person name="Martinez-Romero E."/>
            <person name="Servin-Garciduenas L.E."/>
        </authorList>
    </citation>
    <scope>NUCLEOTIDE SEQUENCE</scope>
</reference>
<accession>A0ACC6V0A8</accession>
<dbReference type="EMBL" id="JZWT02000009">
    <property type="protein sequence ID" value="MFB6490499.1"/>
    <property type="molecule type" value="Genomic_DNA"/>
</dbReference>
<evidence type="ECO:0000313" key="1">
    <source>
        <dbReference type="EMBL" id="MFB6490499.1"/>
    </source>
</evidence>
<sequence length="42" mass="4852">MIDYIEDVLNIGHLPMADKESARGFDQLYLMDLAATLLRLRE</sequence>
<protein>
    <submittedName>
        <fullName evidence="1">Uncharacterized protein</fullName>
    </submittedName>
</protein>
<comment type="caution">
    <text evidence="1">The sequence shown here is derived from an EMBL/GenBank/DDBJ whole genome shotgun (WGS) entry which is preliminary data.</text>
</comment>
<evidence type="ECO:0000313" key="2">
    <source>
        <dbReference type="Proteomes" id="UP000033636"/>
    </source>
</evidence>
<gene>
    <name evidence="1" type="ORF">TU35_004495</name>
</gene>
<name>A0ACC6V0A8_9CREN</name>